<comment type="caution">
    <text evidence="2">The sequence shown here is derived from an EMBL/GenBank/DDBJ whole genome shotgun (WGS) entry which is preliminary data.</text>
</comment>
<gene>
    <name evidence="2" type="ORF">GOP47_0014216</name>
</gene>
<dbReference type="PANTHER" id="PTHR46644">
    <property type="entry name" value="DNA REPAIR PROTEIN XRCC2"/>
    <property type="match status" value="1"/>
</dbReference>
<sequence>MAKEWLAVDESAKSLLKRTLSRRISPVTSLPPLHRFPLHAGHVLEIVGPSNSGKSETLLQAAIACILPKQSDGISYGGSEGVAMMFDLDCRFDMLRFIDALQLQINGARAGHLGSSKNTGKYSKGDDHVFTGCLKRFFYIRCHNSFHFLAVLKTLHAKFKRLIEAGLCPHLLMIDSINAFYWVDRSVSSVTSVGPGVGRTALSLQMVSEAVVRELSHILESYPMLILSTKSLIQSLTSIDRKNADGTEDRNIVDKDQSQSKEGKGRAVLRDFMPAVWQGFVTHRLLLRGPFQPEVDSLPEDCPFFTVEWQIPCVDHVDKFIIHDKGITLIS</sequence>
<reference evidence="2" key="1">
    <citation type="submission" date="2021-01" db="EMBL/GenBank/DDBJ databases">
        <title>Adiantum capillus-veneris genome.</title>
        <authorList>
            <person name="Fang Y."/>
            <person name="Liao Q."/>
        </authorList>
    </citation>
    <scope>NUCLEOTIDE SEQUENCE</scope>
    <source>
        <strain evidence="2">H3</strain>
        <tissue evidence="2">Leaf</tissue>
    </source>
</reference>
<dbReference type="GO" id="GO:0005657">
    <property type="term" value="C:replication fork"/>
    <property type="evidence" value="ECO:0007669"/>
    <property type="project" value="InterPro"/>
</dbReference>
<protein>
    <recommendedName>
        <fullName evidence="4">DNA repair protein XRCC2 homolog</fullName>
    </recommendedName>
</protein>
<dbReference type="AlphaFoldDB" id="A0A9D4ZG64"/>
<dbReference type="Gene3D" id="3.40.50.300">
    <property type="entry name" value="P-loop containing nucleotide triphosphate hydrolases"/>
    <property type="match status" value="1"/>
</dbReference>
<evidence type="ECO:0000313" key="2">
    <source>
        <dbReference type="EMBL" id="KAI5071965.1"/>
    </source>
</evidence>
<dbReference type="InterPro" id="IPR030547">
    <property type="entry name" value="XRCC2"/>
</dbReference>
<keyword evidence="3" id="KW-1185">Reference proteome</keyword>
<dbReference type="GO" id="GO:0033063">
    <property type="term" value="C:Rad51B-Rad51C-Rad51D-XRCC2 complex"/>
    <property type="evidence" value="ECO:0007669"/>
    <property type="project" value="InterPro"/>
</dbReference>
<keyword evidence="1" id="KW-0150">Chloroplast</keyword>
<evidence type="ECO:0000256" key="1">
    <source>
        <dbReference type="ARBA" id="ARBA00022528"/>
    </source>
</evidence>
<dbReference type="SUPFAM" id="SSF52540">
    <property type="entry name" value="P-loop containing nucleoside triphosphate hydrolases"/>
    <property type="match status" value="1"/>
</dbReference>
<dbReference type="CDD" id="cd19490">
    <property type="entry name" value="XRCC2"/>
    <property type="match status" value="1"/>
</dbReference>
<evidence type="ECO:0008006" key="4">
    <source>
        <dbReference type="Google" id="ProtNLM"/>
    </source>
</evidence>
<keyword evidence="1" id="KW-0934">Plastid</keyword>
<dbReference type="InterPro" id="IPR027417">
    <property type="entry name" value="P-loop_NTPase"/>
</dbReference>
<name>A0A9D4ZG64_ADICA</name>
<organism evidence="2 3">
    <name type="scientific">Adiantum capillus-veneris</name>
    <name type="common">Maidenhair fern</name>
    <dbReference type="NCBI Taxonomy" id="13818"/>
    <lineage>
        <taxon>Eukaryota</taxon>
        <taxon>Viridiplantae</taxon>
        <taxon>Streptophyta</taxon>
        <taxon>Embryophyta</taxon>
        <taxon>Tracheophyta</taxon>
        <taxon>Polypodiopsida</taxon>
        <taxon>Polypodiidae</taxon>
        <taxon>Polypodiales</taxon>
        <taxon>Pteridineae</taxon>
        <taxon>Pteridaceae</taxon>
        <taxon>Vittarioideae</taxon>
        <taxon>Adiantum</taxon>
    </lineage>
</organism>
<dbReference type="Proteomes" id="UP000886520">
    <property type="component" value="Chromosome 13"/>
</dbReference>
<proteinExistence type="predicted"/>
<accession>A0A9D4ZG64</accession>
<dbReference type="EMBL" id="JABFUD020000013">
    <property type="protein sequence ID" value="KAI5071965.1"/>
    <property type="molecule type" value="Genomic_DNA"/>
</dbReference>
<evidence type="ECO:0000313" key="3">
    <source>
        <dbReference type="Proteomes" id="UP000886520"/>
    </source>
</evidence>
<dbReference type="GO" id="GO:0000724">
    <property type="term" value="P:double-strand break repair via homologous recombination"/>
    <property type="evidence" value="ECO:0007669"/>
    <property type="project" value="InterPro"/>
</dbReference>
<dbReference type="OrthoDB" id="420422at2759"/>
<dbReference type="PANTHER" id="PTHR46644:SF2">
    <property type="entry name" value="DNA REPAIR PROTEIN XRCC2"/>
    <property type="match status" value="1"/>
</dbReference>